<dbReference type="InterPro" id="IPR000683">
    <property type="entry name" value="Gfo/Idh/MocA-like_OxRdtase_N"/>
</dbReference>
<dbReference type="Gene3D" id="3.30.360.10">
    <property type="entry name" value="Dihydrodipicolinate Reductase, domain 2"/>
    <property type="match status" value="1"/>
</dbReference>
<dbReference type="SUPFAM" id="SSF55347">
    <property type="entry name" value="Glyceraldehyde-3-phosphate dehydrogenase-like, C-terminal domain"/>
    <property type="match status" value="1"/>
</dbReference>
<comment type="caution">
    <text evidence="3">The sequence shown here is derived from an EMBL/GenBank/DDBJ whole genome shotgun (WGS) entry which is preliminary data.</text>
</comment>
<feature type="domain" description="Gfo/Idh/MocA-like oxidoreductase bacterial type C-terminal" evidence="2">
    <location>
        <begin position="381"/>
        <end position="452"/>
    </location>
</feature>
<feature type="domain" description="Gfo/Idh/MocA-like oxidoreductase bacterial type C-terminal" evidence="2">
    <location>
        <begin position="207"/>
        <end position="284"/>
    </location>
</feature>
<dbReference type="PANTHER" id="PTHR43818">
    <property type="entry name" value="BCDNA.GH03377"/>
    <property type="match status" value="1"/>
</dbReference>
<gene>
    <name evidence="3" type="primary">ycjS_2</name>
    <name evidence="3" type="ORF">Pan14r_29370</name>
</gene>
<dbReference type="Gene3D" id="3.40.50.720">
    <property type="entry name" value="NAD(P)-binding Rossmann-like Domain"/>
    <property type="match status" value="1"/>
</dbReference>
<evidence type="ECO:0000313" key="3">
    <source>
        <dbReference type="EMBL" id="TWT70630.1"/>
    </source>
</evidence>
<dbReference type="EC" id="1.-.-.-" evidence="3"/>
<organism evidence="3 4">
    <name type="scientific">Crateriforma conspicua</name>
    <dbReference type="NCBI Taxonomy" id="2527996"/>
    <lineage>
        <taxon>Bacteria</taxon>
        <taxon>Pseudomonadati</taxon>
        <taxon>Planctomycetota</taxon>
        <taxon>Planctomycetia</taxon>
        <taxon>Planctomycetales</taxon>
        <taxon>Planctomycetaceae</taxon>
        <taxon>Crateriforma</taxon>
    </lineage>
</organism>
<evidence type="ECO:0000313" key="4">
    <source>
        <dbReference type="Proteomes" id="UP000317238"/>
    </source>
</evidence>
<accession>A0A5C5Y5Y8</accession>
<keyword evidence="3" id="KW-0560">Oxidoreductase</keyword>
<dbReference type="SUPFAM" id="SSF51735">
    <property type="entry name" value="NAD(P)-binding Rossmann-fold domains"/>
    <property type="match status" value="1"/>
</dbReference>
<keyword evidence="4" id="KW-1185">Reference proteome</keyword>
<dbReference type="EMBL" id="SJPL01000001">
    <property type="protein sequence ID" value="TWT70630.1"/>
    <property type="molecule type" value="Genomic_DNA"/>
</dbReference>
<dbReference type="InterPro" id="IPR036291">
    <property type="entry name" value="NAD(P)-bd_dom_sf"/>
</dbReference>
<dbReference type="Proteomes" id="UP000317238">
    <property type="component" value="Unassembled WGS sequence"/>
</dbReference>
<proteinExistence type="predicted"/>
<name>A0A5C5Y5Y8_9PLAN</name>
<dbReference type="RefSeq" id="WP_146439418.1">
    <property type="nucleotide sequence ID" value="NZ_SJPL01000001.1"/>
</dbReference>
<dbReference type="InterPro" id="IPR050463">
    <property type="entry name" value="Gfo/Idh/MocA_oxidrdct_glycsds"/>
</dbReference>
<dbReference type="Pfam" id="PF19051">
    <property type="entry name" value="GFO_IDH_MocA_C2"/>
    <property type="match status" value="2"/>
</dbReference>
<dbReference type="OrthoDB" id="9788246at2"/>
<sequence>MTHEPNDKPTRRGLLKTLAVGAASAPAVVRGRNLNDKIRIAVVGMGGRSNAHGKSFVELEKDSSANVEFAGVCDCNEGARKSAQLAWSERAGHRIEAYDDMRRVFDDPNIDAVTFATPNHWHSLCVILACQAGKDAYVEKPGSHNIFEGRKMVEAARKYDRIVQHGTQCRSSENIVEGIQQLHDGIIGKVYFARGIAYKIRGNLGQHAPRPVPDGLDWNAWCGPAPVHEFSNFQLRRWHWIWDYGNGEIGNQGVHQMDIIRWGLKIDDHPNQISSVGTNFMQQEVHDSSAQTPGVLSTSMKWDDGRMIEFAVRDWYTNAEAGFRDKYPFVQKDFPVGVIFLGSEGTMIFPDYSSYYTFLGRDRELGPHASEPGSPISDLPHFQNWVKSLRSRNPEDLSAEILQGHMSSSLCHLANIAYRVDRTVHFDPKTETFVDDAEANQLVSRPSREPFVVPENV</sequence>
<dbReference type="GO" id="GO:0016491">
    <property type="term" value="F:oxidoreductase activity"/>
    <property type="evidence" value="ECO:0007669"/>
    <property type="project" value="UniProtKB-KW"/>
</dbReference>
<dbReference type="GO" id="GO:0000166">
    <property type="term" value="F:nucleotide binding"/>
    <property type="evidence" value="ECO:0007669"/>
    <property type="project" value="InterPro"/>
</dbReference>
<dbReference type="PANTHER" id="PTHR43818:SF5">
    <property type="entry name" value="OXIDOREDUCTASE FAMILY PROTEIN"/>
    <property type="match status" value="1"/>
</dbReference>
<dbReference type="Pfam" id="PF01408">
    <property type="entry name" value="GFO_IDH_MocA"/>
    <property type="match status" value="1"/>
</dbReference>
<evidence type="ECO:0000259" key="2">
    <source>
        <dbReference type="Pfam" id="PF19051"/>
    </source>
</evidence>
<evidence type="ECO:0000259" key="1">
    <source>
        <dbReference type="Pfam" id="PF01408"/>
    </source>
</evidence>
<dbReference type="InterPro" id="IPR043906">
    <property type="entry name" value="Gfo/Idh/MocA_OxRdtase_bact_C"/>
</dbReference>
<dbReference type="AlphaFoldDB" id="A0A5C5Y5Y8"/>
<reference evidence="3 4" key="1">
    <citation type="submission" date="2019-02" db="EMBL/GenBank/DDBJ databases">
        <title>Deep-cultivation of Planctomycetes and their phenomic and genomic characterization uncovers novel biology.</title>
        <authorList>
            <person name="Wiegand S."/>
            <person name="Jogler M."/>
            <person name="Boedeker C."/>
            <person name="Pinto D."/>
            <person name="Vollmers J."/>
            <person name="Rivas-Marin E."/>
            <person name="Kohn T."/>
            <person name="Peeters S.H."/>
            <person name="Heuer A."/>
            <person name="Rast P."/>
            <person name="Oberbeckmann S."/>
            <person name="Bunk B."/>
            <person name="Jeske O."/>
            <person name="Meyerdierks A."/>
            <person name="Storesund J.E."/>
            <person name="Kallscheuer N."/>
            <person name="Luecker S."/>
            <person name="Lage O.M."/>
            <person name="Pohl T."/>
            <person name="Merkel B.J."/>
            <person name="Hornburger P."/>
            <person name="Mueller R.-W."/>
            <person name="Bruemmer F."/>
            <person name="Labrenz M."/>
            <person name="Spormann A.M."/>
            <person name="Op Den Camp H."/>
            <person name="Overmann J."/>
            <person name="Amann R."/>
            <person name="Jetten M.S.M."/>
            <person name="Mascher T."/>
            <person name="Medema M.H."/>
            <person name="Devos D.P."/>
            <person name="Kaster A.-K."/>
            <person name="Ovreas L."/>
            <person name="Rohde M."/>
            <person name="Galperin M.Y."/>
            <person name="Jogler C."/>
        </authorList>
    </citation>
    <scope>NUCLEOTIDE SEQUENCE [LARGE SCALE GENOMIC DNA]</scope>
    <source>
        <strain evidence="3 4">Pan14r</strain>
    </source>
</reference>
<protein>
    <submittedName>
        <fullName evidence="3">Putative oxidoreductase YcjS</fullName>
        <ecNumber evidence="3">1.-.-.-</ecNumber>
    </submittedName>
</protein>
<feature type="domain" description="Gfo/Idh/MocA-like oxidoreductase N-terminal" evidence="1">
    <location>
        <begin position="38"/>
        <end position="166"/>
    </location>
</feature>